<proteinExistence type="predicted"/>
<dbReference type="GO" id="GO:0005795">
    <property type="term" value="C:Golgi stack"/>
    <property type="evidence" value="ECO:0007669"/>
    <property type="project" value="TreeGrafter"/>
</dbReference>
<sequence length="357" mass="41964">EPAHRDMRFKPNLSNRWFLYSMFCLLIMLVFWTNFRNYNEKISILQEKMRLLEQQHHKAEHEINNLQATLNEKFNETYQPEWSEKNLYYEEIMAHLKNISEGFSFIKPEAHPEPLQADFVYSAMPHLMDHPKARYPAFQILSPRKSSEVDVVIGIPTVKRSLIDHMTTDQLARTLIVVSIGEATDLEYVARTTYTINSMFEPYFGQLIEVISPTKYWYPDFANMEPTLGDSHKRTQWRTKQNLDAIFLMSYAQSKGTYYLMLEDDNIMKFAASETISKPNWVFIDFSAIGGIGKFIRVDNLRVFSAYVQILHKYMPIDWLIELYLASRVCGIGNNTKNHTIERAYNGEDFFWGKKPQ</sequence>
<dbReference type="AlphaFoldDB" id="A0A0L7L9Y7"/>
<evidence type="ECO:0000313" key="5">
    <source>
        <dbReference type="Proteomes" id="UP000037510"/>
    </source>
</evidence>
<gene>
    <name evidence="4" type="ORF">OBRU01_13576</name>
</gene>
<keyword evidence="2" id="KW-0812">Transmembrane</keyword>
<comment type="caution">
    <text evidence="4">The sequence shown here is derived from an EMBL/GenBank/DDBJ whole genome shotgun (WGS) entry which is preliminary data.</text>
</comment>
<name>A0A0L7L9Y7_OPEBR</name>
<dbReference type="PANTHER" id="PTHR12062:SF9">
    <property type="entry name" value="ALPHA-1,3-MANNOSYL-GLYCOPROTEIN 4-BETA-N-ACETYLGLUCOSAMINYLTRANSFERASE A, ISOFORM A"/>
    <property type="match status" value="1"/>
</dbReference>
<protein>
    <submittedName>
        <fullName evidence="4">Alpha-1,3-mannosyl-glycoprotein 4-beta-N-acetylglucosaminyltransferase A</fullName>
    </submittedName>
</protein>
<evidence type="ECO:0000256" key="1">
    <source>
        <dbReference type="SAM" id="Coils"/>
    </source>
</evidence>
<dbReference type="Pfam" id="PF04666">
    <property type="entry name" value="MGAT4_cons"/>
    <property type="match status" value="1"/>
</dbReference>
<evidence type="ECO:0000259" key="3">
    <source>
        <dbReference type="Pfam" id="PF04666"/>
    </source>
</evidence>
<dbReference type="PANTHER" id="PTHR12062">
    <property type="entry name" value="N-ACETYLGLUCOSAMINYLTRANSFERASE VI"/>
    <property type="match status" value="1"/>
</dbReference>
<keyword evidence="4" id="KW-0808">Transferase</keyword>
<keyword evidence="4" id="KW-0328">Glycosyltransferase</keyword>
<keyword evidence="2" id="KW-0472">Membrane</keyword>
<dbReference type="GO" id="GO:0005793">
    <property type="term" value="C:endoplasmic reticulum-Golgi intermediate compartment"/>
    <property type="evidence" value="ECO:0007669"/>
    <property type="project" value="TreeGrafter"/>
</dbReference>
<dbReference type="EMBL" id="JTDY01002069">
    <property type="protein sequence ID" value="KOB72185.1"/>
    <property type="molecule type" value="Genomic_DNA"/>
</dbReference>
<dbReference type="InterPro" id="IPR057279">
    <property type="entry name" value="MGAT4"/>
</dbReference>
<feature type="non-terminal residue" evidence="4">
    <location>
        <position position="1"/>
    </location>
</feature>
<feature type="domain" description="MGAT4 conserved region" evidence="3">
    <location>
        <begin position="120"/>
        <end position="338"/>
    </location>
</feature>
<evidence type="ECO:0000256" key="2">
    <source>
        <dbReference type="SAM" id="Phobius"/>
    </source>
</evidence>
<feature type="coiled-coil region" evidence="1">
    <location>
        <begin position="35"/>
        <end position="76"/>
    </location>
</feature>
<accession>A0A0L7L9Y7</accession>
<dbReference type="GO" id="GO:0006487">
    <property type="term" value="P:protein N-linked glycosylation"/>
    <property type="evidence" value="ECO:0007669"/>
    <property type="project" value="TreeGrafter"/>
</dbReference>
<feature type="non-terminal residue" evidence="4">
    <location>
        <position position="357"/>
    </location>
</feature>
<keyword evidence="5" id="KW-1185">Reference proteome</keyword>
<evidence type="ECO:0000313" key="4">
    <source>
        <dbReference type="EMBL" id="KOB72185.1"/>
    </source>
</evidence>
<dbReference type="GO" id="GO:0008375">
    <property type="term" value="F:acetylglucosaminyltransferase activity"/>
    <property type="evidence" value="ECO:0007669"/>
    <property type="project" value="TreeGrafter"/>
</dbReference>
<dbReference type="GO" id="GO:0005783">
    <property type="term" value="C:endoplasmic reticulum"/>
    <property type="evidence" value="ECO:0007669"/>
    <property type="project" value="TreeGrafter"/>
</dbReference>
<organism evidence="4 5">
    <name type="scientific">Operophtera brumata</name>
    <name type="common">Winter moth</name>
    <name type="synonym">Phalaena brumata</name>
    <dbReference type="NCBI Taxonomy" id="104452"/>
    <lineage>
        <taxon>Eukaryota</taxon>
        <taxon>Metazoa</taxon>
        <taxon>Ecdysozoa</taxon>
        <taxon>Arthropoda</taxon>
        <taxon>Hexapoda</taxon>
        <taxon>Insecta</taxon>
        <taxon>Pterygota</taxon>
        <taxon>Neoptera</taxon>
        <taxon>Endopterygota</taxon>
        <taxon>Lepidoptera</taxon>
        <taxon>Glossata</taxon>
        <taxon>Ditrysia</taxon>
        <taxon>Geometroidea</taxon>
        <taxon>Geometridae</taxon>
        <taxon>Larentiinae</taxon>
        <taxon>Operophtera</taxon>
    </lineage>
</organism>
<feature type="transmembrane region" description="Helical" evidence="2">
    <location>
        <begin position="17"/>
        <end position="35"/>
    </location>
</feature>
<dbReference type="Proteomes" id="UP000037510">
    <property type="component" value="Unassembled WGS sequence"/>
</dbReference>
<dbReference type="STRING" id="104452.A0A0L7L9Y7"/>
<dbReference type="InterPro" id="IPR006759">
    <property type="entry name" value="Glyco_transf_54"/>
</dbReference>
<keyword evidence="1" id="KW-0175">Coiled coil</keyword>
<keyword evidence="2" id="KW-1133">Transmembrane helix</keyword>
<reference evidence="4 5" key="1">
    <citation type="journal article" date="2015" name="Genome Biol. Evol.">
        <title>The genome of winter moth (Operophtera brumata) provides a genomic perspective on sexual dimorphism and phenology.</title>
        <authorList>
            <person name="Derks M.F."/>
            <person name="Smit S."/>
            <person name="Salis L."/>
            <person name="Schijlen E."/>
            <person name="Bossers A."/>
            <person name="Mateman C."/>
            <person name="Pijl A.S."/>
            <person name="de Ridder D."/>
            <person name="Groenen M.A."/>
            <person name="Visser M.E."/>
            <person name="Megens H.J."/>
        </authorList>
    </citation>
    <scope>NUCLEOTIDE SEQUENCE [LARGE SCALE GENOMIC DNA]</scope>
    <source>
        <strain evidence="4">WM2013NL</strain>
        <tissue evidence="4">Head and thorax</tissue>
    </source>
</reference>